<dbReference type="EMBL" id="CP019657">
    <property type="protein sequence ID" value="AVF28973.1"/>
    <property type="molecule type" value="Genomic_DNA"/>
</dbReference>
<name>A0A2L1U7T2_9BACL</name>
<keyword evidence="1" id="KW-0614">Plasmid</keyword>
<gene>
    <name evidence="1" type="ORF">ERICIII_04972</name>
</gene>
<evidence type="ECO:0000313" key="1">
    <source>
        <dbReference type="EMBL" id="AVF28973.1"/>
    </source>
</evidence>
<dbReference type="Proteomes" id="UP000239833">
    <property type="component" value="Plasmid unnamed2"/>
</dbReference>
<proteinExistence type="predicted"/>
<organism evidence="1 2">
    <name type="scientific">Paenibacillus larvae subsp. larvae</name>
    <dbReference type="NCBI Taxonomy" id="147375"/>
    <lineage>
        <taxon>Bacteria</taxon>
        <taxon>Bacillati</taxon>
        <taxon>Bacillota</taxon>
        <taxon>Bacilli</taxon>
        <taxon>Bacillales</taxon>
        <taxon>Paenibacillaceae</taxon>
        <taxon>Paenibacillus</taxon>
    </lineage>
</organism>
<reference evidence="2" key="1">
    <citation type="submission" date="2017-02" db="EMBL/GenBank/DDBJ databases">
        <title>Delineation of Paenibacillus larvae strains originating from foulbrood outbreaks.</title>
        <authorList>
            <person name="Beims H."/>
            <person name="Bunk B."/>
            <person name="Sproeer C."/>
            <person name="Mohr K.I."/>
            <person name="Pradella S."/>
            <person name="Guenther G."/>
            <person name="Rohde M."/>
            <person name="von der Ohe W."/>
            <person name="Steinert M."/>
        </authorList>
    </citation>
    <scope>NUCLEOTIDE SEQUENCE [LARGE SCALE GENOMIC DNA]</scope>
    <source>
        <strain evidence="2">Eric_III</strain>
        <plasmid evidence="2">Plasmid unnamed2</plasmid>
    </source>
</reference>
<accession>A0A2L1U7T2</accession>
<protein>
    <submittedName>
        <fullName evidence="1">Uncharacterized protein</fullName>
    </submittedName>
</protein>
<dbReference type="AlphaFoldDB" id="A0A2L1U7T2"/>
<evidence type="ECO:0000313" key="2">
    <source>
        <dbReference type="Proteomes" id="UP000239833"/>
    </source>
</evidence>
<sequence length="167" mass="19323">MKTCRFCGTEVIQRCQRSQVFICEFCKMELVAADVMENGKRVPVQVDSFVTLEMAHLSTKELMNRTTYELLQLLAMVRTENEDLADAVRIAKTAYDMDASFHDLVKTVIEKQEFWMKKVFVLENILRDRLGYIPKSLNDQVLEQVKNLITMGNLTSMRIKNESVVAF</sequence>
<geneLocation type="plasmid" evidence="1">
    <name>unnamed2</name>
</geneLocation>
<dbReference type="RefSeq" id="WP_077997707.1">
    <property type="nucleotide sequence ID" value="NZ_CP019657.1"/>
</dbReference>
<dbReference type="GeneID" id="64221126"/>